<comment type="caution">
    <text evidence="1">The sequence shown here is derived from an EMBL/GenBank/DDBJ whole genome shotgun (WGS) entry which is preliminary data.</text>
</comment>
<proteinExistence type="predicted"/>
<protein>
    <submittedName>
        <fullName evidence="1">Glutathione S-transferase</fullName>
    </submittedName>
</protein>
<dbReference type="EMBL" id="LWQU01000122">
    <property type="protein sequence ID" value="OAN54189.1"/>
    <property type="molecule type" value="Genomic_DNA"/>
</dbReference>
<accession>A0A178MXP6</accession>
<dbReference type="SUPFAM" id="SSF56399">
    <property type="entry name" value="ADP-ribosylation"/>
    <property type="match status" value="1"/>
</dbReference>
<sequence length="114" mass="12354">MSPTIYHMCRADEWRAAQAVGRYDGSSQDVADGFIHFSTALQVEASAAKHRAGQDGLVLLEVDAARLGPALKWETARGGQVFPHLYGSLPVAAVNAVHDLPLVDGRHHFPPLRD</sequence>
<keyword evidence="2" id="KW-1185">Reference proteome</keyword>
<name>A0A178MXP6_9PROT</name>
<dbReference type="AlphaFoldDB" id="A0A178MXP6"/>
<dbReference type="PANTHER" id="PTHR34129:SF1">
    <property type="entry name" value="DUF952 DOMAIN-CONTAINING PROTEIN"/>
    <property type="match status" value="1"/>
</dbReference>
<reference evidence="1 2" key="1">
    <citation type="submission" date="2016-04" db="EMBL/GenBank/DDBJ databases">
        <title>Draft genome sequence of freshwater magnetotactic bacteria Magnetospirillum marisnigri SP-1 and Magnetospirillum moscoviense BB-1.</title>
        <authorList>
            <person name="Koziaeva V."/>
            <person name="Dziuba M.V."/>
            <person name="Ivanov T.M."/>
            <person name="Kuznetsov B."/>
            <person name="Grouzdev D.S."/>
        </authorList>
    </citation>
    <scope>NUCLEOTIDE SEQUENCE [LARGE SCALE GENOMIC DNA]</scope>
    <source>
        <strain evidence="1 2">BB-1</strain>
    </source>
</reference>
<gene>
    <name evidence="1" type="ORF">A6A05_09070</name>
</gene>
<dbReference type="GO" id="GO:0016740">
    <property type="term" value="F:transferase activity"/>
    <property type="evidence" value="ECO:0007669"/>
    <property type="project" value="UniProtKB-KW"/>
</dbReference>
<dbReference type="STRING" id="1437059.A6A05_09070"/>
<evidence type="ECO:0000313" key="2">
    <source>
        <dbReference type="Proteomes" id="UP000078543"/>
    </source>
</evidence>
<dbReference type="Gene3D" id="3.20.170.20">
    <property type="entry name" value="Protein of unknown function DUF952"/>
    <property type="match status" value="1"/>
</dbReference>
<dbReference type="RefSeq" id="WP_068498587.1">
    <property type="nucleotide sequence ID" value="NZ_LWQU01000122.1"/>
</dbReference>
<dbReference type="OrthoDB" id="9799937at2"/>
<dbReference type="Pfam" id="PF06108">
    <property type="entry name" value="DUF952"/>
    <property type="match status" value="1"/>
</dbReference>
<dbReference type="Proteomes" id="UP000078543">
    <property type="component" value="Unassembled WGS sequence"/>
</dbReference>
<keyword evidence="1" id="KW-0808">Transferase</keyword>
<evidence type="ECO:0000313" key="1">
    <source>
        <dbReference type="EMBL" id="OAN54189.1"/>
    </source>
</evidence>
<dbReference type="PANTHER" id="PTHR34129">
    <property type="entry name" value="BLR1139 PROTEIN"/>
    <property type="match status" value="1"/>
</dbReference>
<organism evidence="1 2">
    <name type="scientific">Magnetospirillum moscoviense</name>
    <dbReference type="NCBI Taxonomy" id="1437059"/>
    <lineage>
        <taxon>Bacteria</taxon>
        <taxon>Pseudomonadati</taxon>
        <taxon>Pseudomonadota</taxon>
        <taxon>Alphaproteobacteria</taxon>
        <taxon>Rhodospirillales</taxon>
        <taxon>Rhodospirillaceae</taxon>
        <taxon>Magnetospirillum</taxon>
    </lineage>
</organism>
<dbReference type="InterPro" id="IPR009297">
    <property type="entry name" value="DUF952"/>
</dbReference>